<dbReference type="EMBL" id="KB207048">
    <property type="protein sequence ID" value="ELP85600.1"/>
    <property type="molecule type" value="Genomic_DNA"/>
</dbReference>
<evidence type="ECO:0000256" key="2">
    <source>
        <dbReference type="ARBA" id="ARBA00006545"/>
    </source>
</evidence>
<gene>
    <name evidence="5" type="ORF">EIN_408690</name>
</gene>
<dbReference type="Proteomes" id="UP000014680">
    <property type="component" value="Unassembled WGS sequence"/>
</dbReference>
<dbReference type="GO" id="GO:0016020">
    <property type="term" value="C:membrane"/>
    <property type="evidence" value="ECO:0007669"/>
    <property type="project" value="UniProtKB-SubCell"/>
</dbReference>
<dbReference type="KEGG" id="eiv:EIN_408690"/>
<dbReference type="GO" id="GO:0045053">
    <property type="term" value="P:protein retention in Golgi apparatus"/>
    <property type="evidence" value="ECO:0007669"/>
    <property type="project" value="TreeGrafter"/>
</dbReference>
<dbReference type="PANTHER" id="PTHR16166">
    <property type="entry name" value="VACUOLAR PROTEIN SORTING-ASSOCIATED PROTEIN VPS13"/>
    <property type="match status" value="1"/>
</dbReference>
<dbReference type="InterPro" id="IPR026847">
    <property type="entry name" value="VPS13"/>
</dbReference>
<evidence type="ECO:0000256" key="4">
    <source>
        <dbReference type="SAM" id="MobiDB-lite"/>
    </source>
</evidence>
<comment type="similarity">
    <text evidence="2">Belongs to the VPS13 family.</text>
</comment>
<dbReference type="GO" id="GO:0006623">
    <property type="term" value="P:protein targeting to vacuole"/>
    <property type="evidence" value="ECO:0007669"/>
    <property type="project" value="TreeGrafter"/>
</dbReference>
<accession>A0A0A1TZJ8</accession>
<evidence type="ECO:0000313" key="6">
    <source>
        <dbReference type="Proteomes" id="UP000014680"/>
    </source>
</evidence>
<dbReference type="PANTHER" id="PTHR16166:SF93">
    <property type="entry name" value="INTERMEMBRANE LIPID TRANSFER PROTEIN VPS13"/>
    <property type="match status" value="1"/>
</dbReference>
<evidence type="ECO:0000313" key="5">
    <source>
        <dbReference type="EMBL" id="ELP85600.1"/>
    </source>
</evidence>
<dbReference type="AlphaFoldDB" id="A0A0A1TZJ8"/>
<sequence length="1044" mass="117996">CRCAMVFKKSLMCGHYFLTPLVVKFSPPFTFVNMTPLTLELTCVRSTEAVELTKISRKNKLFHGHSLAGLSPKRKIRGLIDEHQKRQASPQVLSPNPSSSPKSPSYSNSVNTQNTHAIGQQPTSPILTSGSVSYLQRSVSDMTDERRETVTIAPFGSASLTVAASTEIISYSVRVTDVTKGFGYDPAATTSAPINYSHSRIDIPDLVIGKRYYLRQKKEGRTITFGCPYYFKNMSRGFVKIKGFVTIPPDGLNYLYAPCQVRKDVGSALPDTLIFEGNNGTSDTIEIQVGETKTIHVNDKNLFMRIVPQKWEGKQTDALKIVVMPHYIFSNQTKLSLTLEPCGLKVEAKSDIAVHTPQIKFKTEEGGRSYKLDLTQTDEYQVMVKTGSYYSIFNLRTENLKGTFVTTLTGTNTPYIRIDNRSDKSFLVKQSCENGKYTMTVHANRSIPFAWVDPIGERKIFVNDVAVDPLKIEEVYEISNQRVSIDIDGSTTVLVIGAEKRKTEEIIWTLSVCIPVLGVSLFGRNAQELLSLTVNTIKVELIQMNRHIGLEAQFDYIQLDYQGVNLRVLPVIISPRPMEWIYDRNNAFFHIGLLLATPNQNNLKKMWYISRATITMQPLEVSLKLDILQSLFQAYYEYPALFMSLDDSDSTPSEIRLIIDRVIINSIDVNISIEKGAQKPPKHMTVLRTLYDVVDMDVDRIPVKLWQQKYLNKSFSQTTFWRQIKEKWMDDLGQLKWVVIGKLFGLRAVGNAQDNRRETTEKFQLCDVNELNDENKASIDMFFGREESVCLKKSRRDKEPSHAQKDVPTGIVEAQQSTFDYSVLDATKNLGTSVVRGVKGVWKTSIGMTNIAGTQKRSLAPAGFMGGVLVGAAGFVLKPLDGVIGIFKGLNDGMTGVTFGQIAKERMRPVRYCKYGLTKFDYFISQGWSLFMEGCPQYQSDGFTSWQKQTKEDMIIAMIFTCVSLICVKKKIGELAEFVWRVPYVKIDSFGFDGNNIVLQLKVEMKSGLFKKRNTFKIEDWPVDRIPEMKEMIDKIRGQYVAMR</sequence>
<feature type="non-terminal residue" evidence="5">
    <location>
        <position position="1"/>
    </location>
</feature>
<evidence type="ECO:0000256" key="3">
    <source>
        <dbReference type="ARBA" id="ARBA00033718"/>
    </source>
</evidence>
<feature type="compositionally biased region" description="Low complexity" evidence="4">
    <location>
        <begin position="94"/>
        <end position="109"/>
    </location>
</feature>
<reference evidence="5 6" key="1">
    <citation type="submission" date="2012-10" db="EMBL/GenBank/DDBJ databases">
        <authorList>
            <person name="Zafar N."/>
            <person name="Inman J."/>
            <person name="Hall N."/>
            <person name="Lorenzi H."/>
            <person name="Caler E."/>
        </authorList>
    </citation>
    <scope>NUCLEOTIDE SEQUENCE [LARGE SCALE GENOMIC DNA]</scope>
    <source>
        <strain evidence="5 6">IP1</strain>
    </source>
</reference>
<feature type="region of interest" description="Disordered" evidence="4">
    <location>
        <begin position="83"/>
        <end position="128"/>
    </location>
</feature>
<evidence type="ECO:0000256" key="1">
    <source>
        <dbReference type="ARBA" id="ARBA00004170"/>
    </source>
</evidence>
<proteinExistence type="inferred from homology"/>
<dbReference type="VEuPathDB" id="AmoebaDB:EIN_408690"/>
<dbReference type="RefSeq" id="XP_004184946.1">
    <property type="nucleotide sequence ID" value="XM_004184898.1"/>
</dbReference>
<dbReference type="OrthoDB" id="29675at2759"/>
<comment type="subcellular location">
    <subcellularLocation>
        <location evidence="1">Membrane</location>
        <topology evidence="1">Peripheral membrane protein</topology>
    </subcellularLocation>
</comment>
<protein>
    <recommendedName>
        <fullName evidence="7">Vacuolar protein sorting-associated protein</fullName>
    </recommendedName>
</protein>
<evidence type="ECO:0008006" key="7">
    <source>
        <dbReference type="Google" id="ProtNLM"/>
    </source>
</evidence>
<feature type="compositionally biased region" description="Polar residues" evidence="4">
    <location>
        <begin position="110"/>
        <end position="128"/>
    </location>
</feature>
<organism evidence="5 6">
    <name type="scientific">Entamoeba invadens IP1</name>
    <dbReference type="NCBI Taxonomy" id="370355"/>
    <lineage>
        <taxon>Eukaryota</taxon>
        <taxon>Amoebozoa</taxon>
        <taxon>Evosea</taxon>
        <taxon>Archamoebae</taxon>
        <taxon>Mastigamoebida</taxon>
        <taxon>Entamoebidae</taxon>
        <taxon>Entamoeba</taxon>
    </lineage>
</organism>
<keyword evidence="6" id="KW-1185">Reference proteome</keyword>
<dbReference type="GeneID" id="14884557"/>
<comment type="function">
    <text evidence="3">Mediates the transfer of lipids between membranes at organelle contact sites.</text>
</comment>
<name>A0A0A1TZJ8_ENTIV</name>